<sequence>MMYELENEYIKIQINSLGAELRSLISLENGREYMWLADPAYWKRTSPILFPLVGRFKNNHFTYEGKNYNMSQHGFARDRQFELLDSGNKHKIALVLNSDSLTYENYPFNFKLIIEYELIGRKVQVRWRVINMDNKIMHFSIGAHPAFMCPIDEADMCKLQFNIKDNLQYKLLGKDSLLLDKVYDLPLIEGKWQFTKDVFAYDALVFEDYQIKEVAMLDNNDKPYLTMHFAAPVTGIWSPPNKNAPFICIEPWYGRCDSDNFSGNLGDREYGNSIAGGAEFAAHYDIEIYS</sequence>
<evidence type="ECO:0000313" key="1">
    <source>
        <dbReference type="EMBL" id="MBB5336202.1"/>
    </source>
</evidence>
<gene>
    <name evidence="1" type="ORF">HNR32_001350</name>
</gene>
<dbReference type="PANTHER" id="PTHR11122:SF13">
    <property type="entry name" value="GLUCOSE-6-PHOSPHATE 1-EPIMERASE"/>
    <property type="match status" value="1"/>
</dbReference>
<dbReference type="PANTHER" id="PTHR11122">
    <property type="entry name" value="APOSPORY-ASSOCIATED PROTEIN C-RELATED"/>
    <property type="match status" value="1"/>
</dbReference>
<dbReference type="InterPro" id="IPR011013">
    <property type="entry name" value="Gal_mutarotase_sf_dom"/>
</dbReference>
<evidence type="ECO:0000313" key="2">
    <source>
        <dbReference type="Proteomes" id="UP000559117"/>
    </source>
</evidence>
<dbReference type="SUPFAM" id="SSF74650">
    <property type="entry name" value="Galactose mutarotase-like"/>
    <property type="match status" value="1"/>
</dbReference>
<proteinExistence type="predicted"/>
<dbReference type="InterPro" id="IPR008183">
    <property type="entry name" value="Aldose_1/G6P_1-epimerase"/>
</dbReference>
<dbReference type="CDD" id="cd09024">
    <property type="entry name" value="Aldose_epim_lacX"/>
    <property type="match status" value="1"/>
</dbReference>
<dbReference type="Gene3D" id="2.70.98.10">
    <property type="match status" value="1"/>
</dbReference>
<dbReference type="InterPro" id="IPR037481">
    <property type="entry name" value="LacX"/>
</dbReference>
<dbReference type="RefSeq" id="WP_183860931.1">
    <property type="nucleotide sequence ID" value="NZ_JACHFH010000014.1"/>
</dbReference>
<keyword evidence="2" id="KW-1185">Reference proteome</keyword>
<reference evidence="1 2" key="1">
    <citation type="submission" date="2020-08" db="EMBL/GenBank/DDBJ databases">
        <title>Genomic Encyclopedia of Type Strains, Phase IV (KMG-IV): sequencing the most valuable type-strain genomes for metagenomic binning, comparative biology and taxonomic classification.</title>
        <authorList>
            <person name="Goeker M."/>
        </authorList>
    </citation>
    <scope>NUCLEOTIDE SEQUENCE [LARGE SCALE GENOMIC DNA]</scope>
    <source>
        <strain evidence="1 2">DSM 24661</strain>
    </source>
</reference>
<protein>
    <submittedName>
        <fullName evidence="1">Galactose mutarotase-like enzyme</fullName>
    </submittedName>
</protein>
<organism evidence="1 2">
    <name type="scientific">Pectinatus brassicae</name>
    <dbReference type="NCBI Taxonomy" id="862415"/>
    <lineage>
        <taxon>Bacteria</taxon>
        <taxon>Bacillati</taxon>
        <taxon>Bacillota</taxon>
        <taxon>Negativicutes</taxon>
        <taxon>Selenomonadales</taxon>
        <taxon>Selenomonadaceae</taxon>
        <taxon>Pectinatus</taxon>
    </lineage>
</organism>
<comment type="caution">
    <text evidence="1">The sequence shown here is derived from an EMBL/GenBank/DDBJ whole genome shotgun (WGS) entry which is preliminary data.</text>
</comment>
<dbReference type="Pfam" id="PF01263">
    <property type="entry name" value="Aldose_epim"/>
    <property type="match status" value="1"/>
</dbReference>
<dbReference type="Proteomes" id="UP000559117">
    <property type="component" value="Unassembled WGS sequence"/>
</dbReference>
<accession>A0A840UPS5</accession>
<dbReference type="GO" id="GO:0016853">
    <property type="term" value="F:isomerase activity"/>
    <property type="evidence" value="ECO:0007669"/>
    <property type="project" value="InterPro"/>
</dbReference>
<name>A0A840UPS5_9FIRM</name>
<dbReference type="EMBL" id="JACHFH010000014">
    <property type="protein sequence ID" value="MBB5336202.1"/>
    <property type="molecule type" value="Genomic_DNA"/>
</dbReference>
<dbReference type="GO" id="GO:0005975">
    <property type="term" value="P:carbohydrate metabolic process"/>
    <property type="evidence" value="ECO:0007669"/>
    <property type="project" value="InterPro"/>
</dbReference>
<dbReference type="InterPro" id="IPR014718">
    <property type="entry name" value="GH-type_carb-bd"/>
</dbReference>
<dbReference type="AlphaFoldDB" id="A0A840UPS5"/>
<dbReference type="GO" id="GO:0030246">
    <property type="term" value="F:carbohydrate binding"/>
    <property type="evidence" value="ECO:0007669"/>
    <property type="project" value="InterPro"/>
</dbReference>